<dbReference type="InterPro" id="IPR050157">
    <property type="entry name" value="PSI_iron-sulfur_center"/>
</dbReference>
<evidence type="ECO:0000256" key="3">
    <source>
        <dbReference type="ARBA" id="ARBA00023004"/>
    </source>
</evidence>
<evidence type="ECO:0000256" key="2">
    <source>
        <dbReference type="ARBA" id="ARBA00022723"/>
    </source>
</evidence>
<dbReference type="InterPro" id="IPR047964">
    <property type="entry name" value="EFR1-like"/>
</dbReference>
<dbReference type="GO" id="GO:0046872">
    <property type="term" value="F:metal ion binding"/>
    <property type="evidence" value="ECO:0007669"/>
    <property type="project" value="UniProtKB-KW"/>
</dbReference>
<dbReference type="SUPFAM" id="SSF54862">
    <property type="entry name" value="4Fe-4S ferredoxins"/>
    <property type="match status" value="1"/>
</dbReference>
<dbReference type="NCBIfam" id="NF038196">
    <property type="entry name" value="ferrodoxin_EFR1"/>
    <property type="match status" value="1"/>
</dbReference>
<evidence type="ECO:0000313" key="8">
    <source>
        <dbReference type="Proteomes" id="UP000769766"/>
    </source>
</evidence>
<dbReference type="InterPro" id="IPR017900">
    <property type="entry name" value="4Fe4S_Fe_S_CS"/>
</dbReference>
<sequence length="274" mass="30362">MRCLIVCHSSTGNTRFGVEIIRREMEEAGIDCQIRKVGEVSPGEIGEYDLVGVASPVFGFQPAFHLQEFLQGLPPLPGRLGFAFCSYSFSPANTLATLVEALARKGITPLSAHAMQAEEAFPPFRLPAYIPSQGRPDLQDARGVQQFARQVIRHALEWKEGEREEMGGGVAHTAGFDHLTPFINRDLMRLSMGKWIVSEARCIRCGRCAQVCPIGAIALQPFPVRGKGCIGCWGCFNLCPQGAIESNLAHNRLRYPGMREYQKMRIERALEETI</sequence>
<keyword evidence="2" id="KW-0479">Metal-binding</keyword>
<name>A0A932CRA9_UNCTE</name>
<evidence type="ECO:0000259" key="6">
    <source>
        <dbReference type="PROSITE" id="PS51379"/>
    </source>
</evidence>
<dbReference type="PANTHER" id="PTHR24960">
    <property type="entry name" value="PHOTOSYSTEM I IRON-SULFUR CENTER-RELATED"/>
    <property type="match status" value="1"/>
</dbReference>
<dbReference type="SUPFAM" id="SSF52218">
    <property type="entry name" value="Flavoproteins"/>
    <property type="match status" value="1"/>
</dbReference>
<feature type="domain" description="Flavodoxin-like" evidence="5">
    <location>
        <begin position="3"/>
        <end position="152"/>
    </location>
</feature>
<dbReference type="PROSITE" id="PS51379">
    <property type="entry name" value="4FE4S_FER_2"/>
    <property type="match status" value="2"/>
</dbReference>
<protein>
    <submittedName>
        <fullName evidence="7">4Fe-4S binding protein</fullName>
    </submittedName>
</protein>
<evidence type="ECO:0000256" key="1">
    <source>
        <dbReference type="ARBA" id="ARBA00022485"/>
    </source>
</evidence>
<dbReference type="Proteomes" id="UP000769766">
    <property type="component" value="Unassembled WGS sequence"/>
</dbReference>
<dbReference type="PROSITE" id="PS00198">
    <property type="entry name" value="4FE4S_FER_1"/>
    <property type="match status" value="2"/>
</dbReference>
<evidence type="ECO:0000259" key="5">
    <source>
        <dbReference type="PROSITE" id="PS50902"/>
    </source>
</evidence>
<dbReference type="Gene3D" id="3.30.70.20">
    <property type="match status" value="1"/>
</dbReference>
<dbReference type="InterPro" id="IPR029039">
    <property type="entry name" value="Flavoprotein-like_sf"/>
</dbReference>
<keyword evidence="3" id="KW-0408">Iron</keyword>
<accession>A0A932CRA9</accession>
<gene>
    <name evidence="7" type="ORF">HYY20_13245</name>
</gene>
<dbReference type="CDD" id="cd00133">
    <property type="entry name" value="PTS_IIB"/>
    <property type="match status" value="1"/>
</dbReference>
<feature type="domain" description="4Fe-4S ferredoxin-type" evidence="6">
    <location>
        <begin position="193"/>
        <end position="222"/>
    </location>
</feature>
<dbReference type="GO" id="GO:0010181">
    <property type="term" value="F:FMN binding"/>
    <property type="evidence" value="ECO:0007669"/>
    <property type="project" value="InterPro"/>
</dbReference>
<dbReference type="AlphaFoldDB" id="A0A932CRA9"/>
<dbReference type="Pfam" id="PF00037">
    <property type="entry name" value="Fer4"/>
    <property type="match status" value="1"/>
</dbReference>
<dbReference type="PANTHER" id="PTHR24960:SF79">
    <property type="entry name" value="PHOTOSYSTEM I IRON-SULFUR CENTER"/>
    <property type="match status" value="1"/>
</dbReference>
<comment type="caution">
    <text evidence="7">The sequence shown here is derived from an EMBL/GenBank/DDBJ whole genome shotgun (WGS) entry which is preliminary data.</text>
</comment>
<dbReference type="InterPro" id="IPR008254">
    <property type="entry name" value="Flavodoxin/NO_synth"/>
</dbReference>
<dbReference type="PROSITE" id="PS50902">
    <property type="entry name" value="FLAVODOXIN_LIKE"/>
    <property type="match status" value="1"/>
</dbReference>
<dbReference type="Gene3D" id="3.40.50.360">
    <property type="match status" value="1"/>
</dbReference>
<keyword evidence="1" id="KW-0004">4Fe-4S</keyword>
<keyword evidence="4" id="KW-0411">Iron-sulfur</keyword>
<dbReference type="InterPro" id="IPR017896">
    <property type="entry name" value="4Fe4S_Fe-S-bd"/>
</dbReference>
<dbReference type="GO" id="GO:0051539">
    <property type="term" value="F:4 iron, 4 sulfur cluster binding"/>
    <property type="evidence" value="ECO:0007669"/>
    <property type="project" value="UniProtKB-KW"/>
</dbReference>
<proteinExistence type="predicted"/>
<evidence type="ECO:0000256" key="4">
    <source>
        <dbReference type="ARBA" id="ARBA00023014"/>
    </source>
</evidence>
<reference evidence="7" key="1">
    <citation type="submission" date="2020-07" db="EMBL/GenBank/DDBJ databases">
        <title>Huge and variable diversity of episymbiotic CPR bacteria and DPANN archaea in groundwater ecosystems.</title>
        <authorList>
            <person name="He C.Y."/>
            <person name="Keren R."/>
            <person name="Whittaker M."/>
            <person name="Farag I.F."/>
            <person name="Doudna J."/>
            <person name="Cate J.H.D."/>
            <person name="Banfield J.F."/>
        </authorList>
    </citation>
    <scope>NUCLEOTIDE SEQUENCE</scope>
    <source>
        <strain evidence="7">NC_groundwater_672_Ag_B-0.1um_62_36</strain>
    </source>
</reference>
<feature type="domain" description="4Fe-4S ferredoxin-type" evidence="6">
    <location>
        <begin position="229"/>
        <end position="249"/>
    </location>
</feature>
<organism evidence="7 8">
    <name type="scientific">Tectimicrobiota bacterium</name>
    <dbReference type="NCBI Taxonomy" id="2528274"/>
    <lineage>
        <taxon>Bacteria</taxon>
        <taxon>Pseudomonadati</taxon>
        <taxon>Nitrospinota/Tectimicrobiota group</taxon>
        <taxon>Candidatus Tectimicrobiota</taxon>
    </lineage>
</organism>
<dbReference type="EMBL" id="JACPRF010000405">
    <property type="protein sequence ID" value="MBI2877834.1"/>
    <property type="molecule type" value="Genomic_DNA"/>
</dbReference>
<evidence type="ECO:0000313" key="7">
    <source>
        <dbReference type="EMBL" id="MBI2877834.1"/>
    </source>
</evidence>